<evidence type="ECO:0000313" key="2">
    <source>
        <dbReference type="EMBL" id="CAF3090995.1"/>
    </source>
</evidence>
<comment type="caution">
    <text evidence="2">The sequence shown here is derived from an EMBL/GenBank/DDBJ whole genome shotgun (WGS) entry which is preliminary data.</text>
</comment>
<dbReference type="InterPro" id="IPR052560">
    <property type="entry name" value="RdDP_mobile_element"/>
</dbReference>
<dbReference type="OrthoDB" id="416454at2759"/>
<evidence type="ECO:0000259" key="1">
    <source>
        <dbReference type="PROSITE" id="PS50878"/>
    </source>
</evidence>
<dbReference type="SUPFAM" id="SSF56219">
    <property type="entry name" value="DNase I-like"/>
    <property type="match status" value="1"/>
</dbReference>
<feature type="domain" description="Reverse transcriptase" evidence="1">
    <location>
        <begin position="526"/>
        <end position="804"/>
    </location>
</feature>
<dbReference type="PANTHER" id="PTHR36688:SF1">
    <property type="entry name" value="ENDONUCLEASE_EXONUCLEASE_PHOSPHATASE DOMAIN-CONTAINING PROTEIN"/>
    <property type="match status" value="1"/>
</dbReference>
<dbReference type="InterPro" id="IPR000477">
    <property type="entry name" value="RT_dom"/>
</dbReference>
<name>A0A817N5W7_9BILA</name>
<dbReference type="PANTHER" id="PTHR36688">
    <property type="entry name" value="ENDO/EXONUCLEASE/PHOSPHATASE DOMAIN-CONTAINING PROTEIN"/>
    <property type="match status" value="1"/>
</dbReference>
<dbReference type="AlphaFoldDB" id="A0A817N5W7"/>
<dbReference type="Proteomes" id="UP000663825">
    <property type="component" value="Unassembled WGS sequence"/>
</dbReference>
<protein>
    <recommendedName>
        <fullName evidence="1">Reverse transcriptase domain-containing protein</fullName>
    </recommendedName>
</protein>
<accession>A0A817N5W7</accession>
<organism evidence="2 3">
    <name type="scientific">Rotaria socialis</name>
    <dbReference type="NCBI Taxonomy" id="392032"/>
    <lineage>
        <taxon>Eukaryota</taxon>
        <taxon>Metazoa</taxon>
        <taxon>Spiralia</taxon>
        <taxon>Gnathifera</taxon>
        <taxon>Rotifera</taxon>
        <taxon>Eurotatoria</taxon>
        <taxon>Bdelloidea</taxon>
        <taxon>Philodinida</taxon>
        <taxon>Philodinidae</taxon>
        <taxon>Rotaria</taxon>
    </lineage>
</organism>
<dbReference type="EMBL" id="CAJNXB010000757">
    <property type="protein sequence ID" value="CAF3090995.1"/>
    <property type="molecule type" value="Genomic_DNA"/>
</dbReference>
<gene>
    <name evidence="2" type="ORF">TIS948_LOCUS6372</name>
</gene>
<sequence length="907" mass="104896">MSLSPYAIPFFSSVPPSKLSKRNFYLCKAKDSLSHFDVNLFYNILEEWESCQNLHSCLSLWQEFSSTSDELPSMSSTSLHVLLFNVRGLDLRWQEVLLLISAFKFDALILVETGEFDISFHQKIFKDYRLLYQKGENRNGGVLILIKESFSISRVSCSIPNICVVDIKGEDNLRIIGVYAPDSKSWSWDDLSAFVSSKCVIYGDFNVDIMDDGKKADTLLHWADDQSLAHVVPNSHTSLRSNRVIDYAFIKGLNLDIQVYNGNTTSDHLPILSVISLNSSQYKLGKNIHWKVFSLFSEYIFSFWEENWNLSSIDITYNNYIRFLYLLSGRCTIVFNLNKYRSALPVEIRSFLSYIRALSFRQLRTKCSTLRKEVCFLKKIAKNELNIFYATQLDNLIRLRNSSSSSSFWYRSKRFFKPSSSSLYGFIDTSGQIVKECDRMCNLAADYYENFFKASTIFRPHPYTDSPPTVFDNISESIPEVTLDELLNTVISKKKKKSLDAHGLSNHMFNFLDLNYWSLLLNLYNHSFQKSILPSAWKDTRMILLAKKDSICPPSLTRPISLLDSFQKIGEKLFLTRFCDLLARRGLLSDSQSGFREHFRLQTRLLLFLEDIYSLMSNSAPVCTVFVDFRAAFDQLWYLGCIGKLRNLGIPSSYLNWIEAWLINRRCYIEINGCKSRWFSIEKGGPQGSVLTPTLFITYNCDMNISLSGCISHFFADDLAGILAGQLGIKYSSQCLDLEKRIKTFLDCLEYYSCLTDQPINLNKTEAMFTARAIGLPSFDIHFSHGKKESINWVSEYKYLGYIISSKLGWSKFLKHMMTKIRQRISLIKSFKIFGCSSTLLRKTLFMSFVLPLFTWIYPIFPLLSRKQQQDLSHFYYTSLRRALCCLQWNENFFAFALDEKSLEDRC</sequence>
<dbReference type="Gene3D" id="3.60.10.10">
    <property type="entry name" value="Endonuclease/exonuclease/phosphatase"/>
    <property type="match status" value="1"/>
</dbReference>
<evidence type="ECO:0000313" key="3">
    <source>
        <dbReference type="Proteomes" id="UP000663825"/>
    </source>
</evidence>
<dbReference type="Pfam" id="PF00078">
    <property type="entry name" value="RVT_1"/>
    <property type="match status" value="1"/>
</dbReference>
<proteinExistence type="predicted"/>
<dbReference type="PROSITE" id="PS50878">
    <property type="entry name" value="RT_POL"/>
    <property type="match status" value="1"/>
</dbReference>
<dbReference type="InterPro" id="IPR043502">
    <property type="entry name" value="DNA/RNA_pol_sf"/>
</dbReference>
<dbReference type="SUPFAM" id="SSF56672">
    <property type="entry name" value="DNA/RNA polymerases"/>
    <property type="match status" value="1"/>
</dbReference>
<reference evidence="2" key="1">
    <citation type="submission" date="2021-02" db="EMBL/GenBank/DDBJ databases">
        <authorList>
            <person name="Nowell W R."/>
        </authorList>
    </citation>
    <scope>NUCLEOTIDE SEQUENCE</scope>
</reference>
<dbReference type="InterPro" id="IPR036691">
    <property type="entry name" value="Endo/exonu/phosph_ase_sf"/>
</dbReference>